<protein>
    <recommendedName>
        <fullName evidence="9">Ribose ABC transporter permease</fullName>
    </recommendedName>
</protein>
<feature type="transmembrane region" description="Helical" evidence="6">
    <location>
        <begin position="163"/>
        <end position="180"/>
    </location>
</feature>
<evidence type="ECO:0000313" key="7">
    <source>
        <dbReference type="EMBL" id="ENZ34654.1"/>
    </source>
</evidence>
<feature type="transmembrane region" description="Helical" evidence="6">
    <location>
        <begin position="89"/>
        <end position="113"/>
    </location>
</feature>
<dbReference type="PATRIC" id="fig|997897.5.peg.4254"/>
<dbReference type="PANTHER" id="PTHR32196">
    <property type="entry name" value="ABC TRANSPORTER PERMEASE PROTEIN YPHD-RELATED-RELATED"/>
    <property type="match status" value="1"/>
</dbReference>
<dbReference type="HOGENOM" id="CLU_028880_4_1_9"/>
<dbReference type="CDD" id="cd06579">
    <property type="entry name" value="TM_PBP1_transp_AraH_like"/>
    <property type="match status" value="1"/>
</dbReference>
<evidence type="ECO:0000256" key="4">
    <source>
        <dbReference type="ARBA" id="ARBA00022989"/>
    </source>
</evidence>
<dbReference type="PANTHER" id="PTHR32196:SF72">
    <property type="entry name" value="RIBOSE IMPORT PERMEASE PROTEIN RBSC"/>
    <property type="match status" value="1"/>
</dbReference>
<dbReference type="Proteomes" id="UP000013041">
    <property type="component" value="Unassembled WGS sequence"/>
</dbReference>
<gene>
    <name evidence="7" type="ORF">HMPREF1097_04044</name>
</gene>
<dbReference type="GO" id="GO:0005886">
    <property type="term" value="C:plasma membrane"/>
    <property type="evidence" value="ECO:0007669"/>
    <property type="project" value="UniProtKB-SubCell"/>
</dbReference>
<sequence>MKDKKKLSVNNREGTLIITIAVIFVAMCILKGELFYARSNIEAIFSNLAYDLLLACGMTFVIILGGVDLSVGAVLALSGIICTLMIQKGINIVLAVGLGILFGGAIGAVNGILVSKANVAPFVATLGSQSICRGACYVLTSGYFVAGLTDAYTNIGRGSLLGVPNKILVSITIMLLLALLSRRFRPLRSMFYVGGNRQAAFISGIPSGLTIILGYMISGLMAGIAAILMTSSLGMGHAGYGISFEMKAISAAVIGGADMHGGAGSFLGTALGVILVALVNNVFIMFNGSPNWSSAISGLMLLAAVAFDALRRRRKPR</sequence>
<feature type="transmembrane region" description="Helical" evidence="6">
    <location>
        <begin position="263"/>
        <end position="286"/>
    </location>
</feature>
<keyword evidence="2" id="KW-1003">Cell membrane</keyword>
<accession>R0APG3</accession>
<feature type="transmembrane region" description="Helical" evidence="6">
    <location>
        <begin position="223"/>
        <end position="242"/>
    </location>
</feature>
<feature type="transmembrane region" description="Helical" evidence="6">
    <location>
        <begin position="292"/>
        <end position="310"/>
    </location>
</feature>
<dbReference type="InterPro" id="IPR001851">
    <property type="entry name" value="ABC_transp_permease"/>
</dbReference>
<evidence type="ECO:0000313" key="8">
    <source>
        <dbReference type="Proteomes" id="UP000013041"/>
    </source>
</evidence>
<evidence type="ECO:0000256" key="6">
    <source>
        <dbReference type="SAM" id="Phobius"/>
    </source>
</evidence>
<comment type="caution">
    <text evidence="7">The sequence shown here is derived from an EMBL/GenBank/DDBJ whole genome shotgun (WGS) entry which is preliminary data.</text>
</comment>
<keyword evidence="4 6" id="KW-1133">Transmembrane helix</keyword>
<evidence type="ECO:0008006" key="9">
    <source>
        <dbReference type="Google" id="ProtNLM"/>
    </source>
</evidence>
<dbReference type="GO" id="GO:0022857">
    <property type="term" value="F:transmembrane transporter activity"/>
    <property type="evidence" value="ECO:0007669"/>
    <property type="project" value="InterPro"/>
</dbReference>
<proteinExistence type="predicted"/>
<comment type="subcellular location">
    <subcellularLocation>
        <location evidence="1">Cell membrane</location>
        <topology evidence="1">Multi-pass membrane protein</topology>
    </subcellularLocation>
</comment>
<reference evidence="7 8" key="1">
    <citation type="submission" date="2013-01" db="EMBL/GenBank/DDBJ databases">
        <title>The Genome Sequence of Clostridium bolteae 90B8.</title>
        <authorList>
            <consortium name="The Broad Institute Genome Sequencing Platform"/>
            <person name="Earl A."/>
            <person name="Ward D."/>
            <person name="Feldgarden M."/>
            <person name="Gevers D."/>
            <person name="Courvalin P."/>
            <person name="Lambert T."/>
            <person name="Walker B."/>
            <person name="Young S.K."/>
            <person name="Zeng Q."/>
            <person name="Gargeya S."/>
            <person name="Fitzgerald M."/>
            <person name="Haas B."/>
            <person name="Abouelleil A."/>
            <person name="Alvarado L."/>
            <person name="Arachchi H.M."/>
            <person name="Berlin A.M."/>
            <person name="Chapman S.B."/>
            <person name="Dewar J."/>
            <person name="Goldberg J."/>
            <person name="Griggs A."/>
            <person name="Gujja S."/>
            <person name="Hansen M."/>
            <person name="Howarth C."/>
            <person name="Imamovic A."/>
            <person name="Larimer J."/>
            <person name="McCowan C."/>
            <person name="Murphy C."/>
            <person name="Neiman D."/>
            <person name="Pearson M."/>
            <person name="Priest M."/>
            <person name="Roberts A."/>
            <person name="Saif S."/>
            <person name="Shea T."/>
            <person name="Sisk P."/>
            <person name="Sykes S."/>
            <person name="Wortman J."/>
            <person name="Nusbaum C."/>
            <person name="Birren B."/>
        </authorList>
    </citation>
    <scope>NUCLEOTIDE SEQUENCE [LARGE SCALE GENOMIC DNA]</scope>
    <source>
        <strain evidence="7 8">90B8</strain>
    </source>
</reference>
<dbReference type="Pfam" id="PF02653">
    <property type="entry name" value="BPD_transp_2"/>
    <property type="match status" value="1"/>
</dbReference>
<name>R0APG3_9FIRM</name>
<keyword evidence="3 6" id="KW-0812">Transmembrane</keyword>
<organism evidence="7 8">
    <name type="scientific">Enterocloster bolteae 90B8</name>
    <dbReference type="NCBI Taxonomy" id="997897"/>
    <lineage>
        <taxon>Bacteria</taxon>
        <taxon>Bacillati</taxon>
        <taxon>Bacillota</taxon>
        <taxon>Clostridia</taxon>
        <taxon>Lachnospirales</taxon>
        <taxon>Lachnospiraceae</taxon>
        <taxon>Enterocloster</taxon>
    </lineage>
</organism>
<evidence type="ECO:0000256" key="1">
    <source>
        <dbReference type="ARBA" id="ARBA00004651"/>
    </source>
</evidence>
<dbReference type="AlphaFoldDB" id="R0APG3"/>
<dbReference type="RefSeq" id="WP_002573259.1">
    <property type="nucleotide sequence ID" value="NZ_KB851156.1"/>
</dbReference>
<feature type="transmembrane region" description="Helical" evidence="6">
    <location>
        <begin position="12"/>
        <end position="32"/>
    </location>
</feature>
<evidence type="ECO:0000256" key="3">
    <source>
        <dbReference type="ARBA" id="ARBA00022692"/>
    </source>
</evidence>
<evidence type="ECO:0000256" key="2">
    <source>
        <dbReference type="ARBA" id="ARBA00022475"/>
    </source>
</evidence>
<feature type="transmembrane region" description="Helical" evidence="6">
    <location>
        <begin position="200"/>
        <end position="217"/>
    </location>
</feature>
<evidence type="ECO:0000256" key="5">
    <source>
        <dbReference type="ARBA" id="ARBA00023136"/>
    </source>
</evidence>
<keyword evidence="5 6" id="KW-0472">Membrane</keyword>
<feature type="transmembrane region" description="Helical" evidence="6">
    <location>
        <begin position="52"/>
        <end position="77"/>
    </location>
</feature>
<dbReference type="EMBL" id="AGYG01000028">
    <property type="protein sequence ID" value="ENZ34654.1"/>
    <property type="molecule type" value="Genomic_DNA"/>
</dbReference>